<keyword evidence="3 5" id="KW-1133">Transmembrane helix</keyword>
<dbReference type="Pfam" id="PF00892">
    <property type="entry name" value="EamA"/>
    <property type="match status" value="2"/>
</dbReference>
<feature type="transmembrane region" description="Helical" evidence="5">
    <location>
        <begin position="115"/>
        <end position="131"/>
    </location>
</feature>
<dbReference type="InterPro" id="IPR000620">
    <property type="entry name" value="EamA_dom"/>
</dbReference>
<dbReference type="EMBL" id="SNZP01000002">
    <property type="protein sequence ID" value="TDR82145.1"/>
    <property type="molecule type" value="Genomic_DNA"/>
</dbReference>
<dbReference type="Gene3D" id="1.10.3730.20">
    <property type="match status" value="1"/>
</dbReference>
<sequence length="297" mass="32048">MNPSKIIITIILSTGIFGFNYVAAKISAIKIDPVEIAMLRVTFAALPACLLLKINRKDWKYVLLYGIAFSFGLFLFFKGLKTGIDAGISSVIMQAGALFTAVGGILILKEKWNKFNILGCCIAMAGIYAISKIRDGGINTAGIAFVLGSAFSWTFANLSVRISKTDRPLAFVAWGSLASALLLFAINLASGKPLLATLVQIDRQAWLAIAFQGYITTLVGYGLWTQLLSQNQLTLSAPSYLLVPAFALLFSHIVLGEEVTTQKVLFSCIVVLGVVINASAQNLGQWRSERKKAAMIA</sequence>
<dbReference type="InterPro" id="IPR037185">
    <property type="entry name" value="EmrE-like"/>
</dbReference>
<evidence type="ECO:0000256" key="4">
    <source>
        <dbReference type="ARBA" id="ARBA00023136"/>
    </source>
</evidence>
<feature type="transmembrane region" description="Helical" evidence="5">
    <location>
        <begin position="261"/>
        <end position="280"/>
    </location>
</feature>
<feature type="transmembrane region" description="Helical" evidence="5">
    <location>
        <begin position="86"/>
        <end position="108"/>
    </location>
</feature>
<organism evidence="7 8">
    <name type="scientific">Paludibacterium purpuratum</name>
    <dbReference type="NCBI Taxonomy" id="1144873"/>
    <lineage>
        <taxon>Bacteria</taxon>
        <taxon>Pseudomonadati</taxon>
        <taxon>Pseudomonadota</taxon>
        <taxon>Betaproteobacteria</taxon>
        <taxon>Neisseriales</taxon>
        <taxon>Chromobacteriaceae</taxon>
        <taxon>Paludibacterium</taxon>
    </lineage>
</organism>
<feature type="transmembrane region" description="Helical" evidence="5">
    <location>
        <begin position="237"/>
        <end position="255"/>
    </location>
</feature>
<keyword evidence="8" id="KW-1185">Reference proteome</keyword>
<dbReference type="RefSeq" id="WP_133678574.1">
    <property type="nucleotide sequence ID" value="NZ_SNZP01000002.1"/>
</dbReference>
<dbReference type="GO" id="GO:0016020">
    <property type="term" value="C:membrane"/>
    <property type="evidence" value="ECO:0007669"/>
    <property type="project" value="UniProtKB-SubCell"/>
</dbReference>
<evidence type="ECO:0000313" key="8">
    <source>
        <dbReference type="Proteomes" id="UP000295611"/>
    </source>
</evidence>
<proteinExistence type="predicted"/>
<keyword evidence="2 5" id="KW-0812">Transmembrane</keyword>
<evidence type="ECO:0000313" key="7">
    <source>
        <dbReference type="EMBL" id="TDR82145.1"/>
    </source>
</evidence>
<dbReference type="SUPFAM" id="SSF103481">
    <property type="entry name" value="Multidrug resistance efflux transporter EmrE"/>
    <property type="match status" value="2"/>
</dbReference>
<dbReference type="Proteomes" id="UP000295611">
    <property type="component" value="Unassembled WGS sequence"/>
</dbReference>
<evidence type="ECO:0000256" key="3">
    <source>
        <dbReference type="ARBA" id="ARBA00022989"/>
    </source>
</evidence>
<evidence type="ECO:0000259" key="6">
    <source>
        <dbReference type="Pfam" id="PF00892"/>
    </source>
</evidence>
<feature type="transmembrane region" description="Helical" evidence="5">
    <location>
        <begin position="137"/>
        <end position="156"/>
    </location>
</feature>
<feature type="transmembrane region" description="Helical" evidence="5">
    <location>
        <begin position="206"/>
        <end position="225"/>
    </location>
</feature>
<reference evidence="7 8" key="1">
    <citation type="submission" date="2019-03" db="EMBL/GenBank/DDBJ databases">
        <title>Genomic Encyclopedia of Type Strains, Phase III (KMG-III): the genomes of soil and plant-associated and newly described type strains.</title>
        <authorList>
            <person name="Whitman W."/>
        </authorList>
    </citation>
    <scope>NUCLEOTIDE SEQUENCE [LARGE SCALE GENOMIC DNA]</scope>
    <source>
        <strain evidence="7 8">CECT 8976</strain>
    </source>
</reference>
<feature type="transmembrane region" description="Helical" evidence="5">
    <location>
        <begin position="7"/>
        <end position="24"/>
    </location>
</feature>
<feature type="domain" description="EamA" evidence="6">
    <location>
        <begin position="5"/>
        <end position="131"/>
    </location>
</feature>
<feature type="transmembrane region" description="Helical" evidence="5">
    <location>
        <begin position="36"/>
        <end position="54"/>
    </location>
</feature>
<dbReference type="PANTHER" id="PTHR32322">
    <property type="entry name" value="INNER MEMBRANE TRANSPORTER"/>
    <property type="match status" value="1"/>
</dbReference>
<accession>A0A4R7BDS6</accession>
<gene>
    <name evidence="7" type="ORF">DFP86_102259</name>
</gene>
<dbReference type="OrthoDB" id="7158585at2"/>
<name>A0A4R7BDS6_9NEIS</name>
<feature type="transmembrane region" description="Helical" evidence="5">
    <location>
        <begin position="168"/>
        <end position="186"/>
    </location>
</feature>
<evidence type="ECO:0000256" key="5">
    <source>
        <dbReference type="SAM" id="Phobius"/>
    </source>
</evidence>
<comment type="subcellular location">
    <subcellularLocation>
        <location evidence="1">Membrane</location>
        <topology evidence="1">Multi-pass membrane protein</topology>
    </subcellularLocation>
</comment>
<comment type="caution">
    <text evidence="7">The sequence shown here is derived from an EMBL/GenBank/DDBJ whole genome shotgun (WGS) entry which is preliminary data.</text>
</comment>
<dbReference type="InterPro" id="IPR050638">
    <property type="entry name" value="AA-Vitamin_Transporters"/>
</dbReference>
<feature type="domain" description="EamA" evidence="6">
    <location>
        <begin position="141"/>
        <end position="277"/>
    </location>
</feature>
<dbReference type="AlphaFoldDB" id="A0A4R7BDS6"/>
<dbReference type="PANTHER" id="PTHR32322:SF9">
    <property type="entry name" value="AMINO-ACID METABOLITE EFFLUX PUMP-RELATED"/>
    <property type="match status" value="1"/>
</dbReference>
<feature type="transmembrane region" description="Helical" evidence="5">
    <location>
        <begin position="61"/>
        <end position="80"/>
    </location>
</feature>
<keyword evidence="4 5" id="KW-0472">Membrane</keyword>
<evidence type="ECO:0000256" key="1">
    <source>
        <dbReference type="ARBA" id="ARBA00004141"/>
    </source>
</evidence>
<protein>
    <submittedName>
        <fullName evidence="7">O-acetylserine/cysteine efflux transporter</fullName>
    </submittedName>
</protein>
<evidence type="ECO:0000256" key="2">
    <source>
        <dbReference type="ARBA" id="ARBA00022692"/>
    </source>
</evidence>